<evidence type="ECO:0000313" key="1">
    <source>
        <dbReference type="EMBL" id="EAV40169.1"/>
    </source>
</evidence>
<organism evidence="1 2">
    <name type="scientific">Roseibium aggregatum (strain ATCC 25650 / DSM 13394 / JCM 20685 / NBRC 16684 / NCIMB 2208 / IAM 12614 / B1)</name>
    <name type="common">Stappia aggregata</name>
    <dbReference type="NCBI Taxonomy" id="384765"/>
    <lineage>
        <taxon>Bacteria</taxon>
        <taxon>Pseudomonadati</taxon>
        <taxon>Pseudomonadota</taxon>
        <taxon>Alphaproteobacteria</taxon>
        <taxon>Hyphomicrobiales</taxon>
        <taxon>Stappiaceae</taxon>
        <taxon>Roseibium</taxon>
    </lineage>
</organism>
<evidence type="ECO:0008006" key="3">
    <source>
        <dbReference type="Google" id="ProtNLM"/>
    </source>
</evidence>
<comment type="caution">
    <text evidence="1">The sequence shown here is derived from an EMBL/GenBank/DDBJ whole genome shotgun (WGS) entry which is preliminary data.</text>
</comment>
<dbReference type="EMBL" id="AAUW01000040">
    <property type="protein sequence ID" value="EAV40169.1"/>
    <property type="molecule type" value="Genomic_DNA"/>
</dbReference>
<proteinExistence type="predicted"/>
<protein>
    <recommendedName>
        <fullName evidence="3">Tir chaperone family protein CesT</fullName>
    </recommendedName>
</protein>
<dbReference type="AlphaFoldDB" id="A0P473"/>
<evidence type="ECO:0000313" key="2">
    <source>
        <dbReference type="Proteomes" id="UP000004848"/>
    </source>
</evidence>
<accession>A0P473</accession>
<reference evidence="1 2" key="1">
    <citation type="submission" date="2006-05" db="EMBL/GenBank/DDBJ databases">
        <authorList>
            <person name="King G."/>
            <person name="Ferriera S."/>
            <person name="Johnson J."/>
            <person name="Kravitz S."/>
            <person name="Beeson K."/>
            <person name="Sutton G."/>
            <person name="Rogers Y.-H."/>
            <person name="Friedman R."/>
            <person name="Frazier M."/>
            <person name="Venter J.C."/>
        </authorList>
    </citation>
    <scope>NUCLEOTIDE SEQUENCE [LARGE SCALE GENOMIC DNA]</scope>
    <source>
        <strain evidence="2">ATCC 25650 / DSM 13394 / JCM 20685 / NBRC 16684 / NCIMB 2208 / IAM 12614 / B1</strain>
    </source>
</reference>
<dbReference type="Gene3D" id="3.30.1460.10">
    <property type="match status" value="1"/>
</dbReference>
<name>A0P473_ROSAI</name>
<gene>
    <name evidence="1" type="ORF">SIAM614_00150</name>
</gene>
<dbReference type="CDD" id="cd16364">
    <property type="entry name" value="T3SC_I-like"/>
    <property type="match status" value="1"/>
</dbReference>
<sequence>MDKMAPALDDVVADLCRHLQMDRPAPGEDGSFALSAGTTQVLLRNGPDSRLLEIEAEAGSLTRYTAQELSELEGLLKANLAQCWLRDTLACNETGEGADVSRVLVKGYHRYEENDISQLADLISDVVSSAETLGSMLHGSGRPSSHGHPGHIADDPGLLIFQP</sequence>
<dbReference type="Proteomes" id="UP000004848">
    <property type="component" value="Unassembled WGS sequence"/>
</dbReference>